<reference evidence="3 4" key="1">
    <citation type="submission" date="2019-05" db="EMBL/GenBank/DDBJ databases">
        <authorList>
            <consortium name="Science for Life Laboratories"/>
        </authorList>
    </citation>
    <scope>NUCLEOTIDE SEQUENCE [LARGE SCALE GENOMIC DNA]</scope>
    <source>
        <strain evidence="3">Soil9</strain>
    </source>
</reference>
<evidence type="ECO:0000313" key="4">
    <source>
        <dbReference type="Proteomes" id="UP000464178"/>
    </source>
</evidence>
<feature type="domain" description="DUF1559" evidence="2">
    <location>
        <begin position="11"/>
        <end position="185"/>
    </location>
</feature>
<keyword evidence="4" id="KW-1185">Reference proteome</keyword>
<dbReference type="EMBL" id="LR593886">
    <property type="protein sequence ID" value="VTR94000.1"/>
    <property type="molecule type" value="Genomic_DNA"/>
</dbReference>
<dbReference type="InterPro" id="IPR011453">
    <property type="entry name" value="DUF1559"/>
</dbReference>
<evidence type="ECO:0000256" key="1">
    <source>
        <dbReference type="SAM" id="MobiDB-lite"/>
    </source>
</evidence>
<dbReference type="Pfam" id="PF07596">
    <property type="entry name" value="SBP_bac_10"/>
    <property type="match status" value="1"/>
</dbReference>
<protein>
    <recommendedName>
        <fullName evidence="2">DUF1559 domain-containing protein</fullName>
    </recommendedName>
</protein>
<dbReference type="AlphaFoldDB" id="A0A6P2D3M9"/>
<accession>A0A6P2D3M9</accession>
<dbReference type="Proteomes" id="UP000464178">
    <property type="component" value="Chromosome"/>
</dbReference>
<feature type="region of interest" description="Disordered" evidence="1">
    <location>
        <begin position="229"/>
        <end position="258"/>
    </location>
</feature>
<proteinExistence type="predicted"/>
<dbReference type="KEGG" id="gms:SOIL9_37140"/>
<organism evidence="3 4">
    <name type="scientific">Gemmata massiliana</name>
    <dbReference type="NCBI Taxonomy" id="1210884"/>
    <lineage>
        <taxon>Bacteria</taxon>
        <taxon>Pseudomonadati</taxon>
        <taxon>Planctomycetota</taxon>
        <taxon>Planctomycetia</taxon>
        <taxon>Gemmatales</taxon>
        <taxon>Gemmataceae</taxon>
        <taxon>Gemmata</taxon>
    </lineage>
</organism>
<evidence type="ECO:0000313" key="3">
    <source>
        <dbReference type="EMBL" id="VTR94000.1"/>
    </source>
</evidence>
<sequence length="281" mass="30322">MTKAEVFGPAWVMHVNSYMEQTTLDQRVQQGVAADDLNESCPWDNLDGLPQRRPDIDTQSYIRKFMQCPSAEQSEIHYNDLSLENLYKGNYVACFGGGFMRDATSRGNSQLAGVFKAVTDVKKFPYGERFAVGKGTRITGIGDGTSNTVMLSELLANLVADGRTSSTSSAMNRDVRGAMLCPMMGGNSFSGAFPPNSRGTDITQGCPPRVIRPRNRPAIQCFALWTATSIPPPEGNGPSPHAANTRGESTRYLPTGPFVSSARALASNSGRPCVPRTAARS</sequence>
<name>A0A6P2D3M9_9BACT</name>
<gene>
    <name evidence="3" type="ORF">SOIL9_37140</name>
</gene>
<evidence type="ECO:0000259" key="2">
    <source>
        <dbReference type="Pfam" id="PF07596"/>
    </source>
</evidence>